<name>A0A367Z9E7_9BACT</name>
<evidence type="ECO:0000256" key="1">
    <source>
        <dbReference type="SAM" id="MobiDB-lite"/>
    </source>
</evidence>
<dbReference type="Gene3D" id="3.40.50.300">
    <property type="entry name" value="P-loop containing nucleotide triphosphate hydrolases"/>
    <property type="match status" value="1"/>
</dbReference>
<feature type="domain" description="MoxR" evidence="3">
    <location>
        <begin position="33"/>
        <end position="199"/>
    </location>
</feature>
<dbReference type="PANTHER" id="PTHR32204:SF0">
    <property type="entry name" value="ATPASE RAVA"/>
    <property type="match status" value="1"/>
</dbReference>
<dbReference type="EMBL" id="QOQW01000045">
    <property type="protein sequence ID" value="RCK74447.1"/>
    <property type="molecule type" value="Genomic_DNA"/>
</dbReference>
<dbReference type="Pfam" id="PF20030">
    <property type="entry name" value="bpMoxR"/>
    <property type="match status" value="1"/>
</dbReference>
<feature type="domain" description="ATPase RavA-like AAA lid" evidence="2">
    <location>
        <begin position="279"/>
        <end position="321"/>
    </location>
</feature>
<dbReference type="InterPro" id="IPR045427">
    <property type="entry name" value="MoxR"/>
</dbReference>
<evidence type="ECO:0000259" key="3">
    <source>
        <dbReference type="Pfam" id="PF20030"/>
    </source>
</evidence>
<organism evidence="4 5">
    <name type="scientific">Candidatus Ozemobacter sibiricus</name>
    <dbReference type="NCBI Taxonomy" id="2268124"/>
    <lineage>
        <taxon>Bacteria</taxon>
        <taxon>Candidatus Ozemobacteria</taxon>
        <taxon>Candidatus Ozemobacterales</taxon>
        <taxon>Candidatus Ozemobacteraceae</taxon>
        <taxon>Candidatus Ozemobacter</taxon>
    </lineage>
</organism>
<feature type="region of interest" description="Disordered" evidence="1">
    <location>
        <begin position="1"/>
        <end position="21"/>
    </location>
</feature>
<dbReference type="Proteomes" id="UP000252355">
    <property type="component" value="Unassembled WGS sequence"/>
</dbReference>
<evidence type="ECO:0000313" key="5">
    <source>
        <dbReference type="Proteomes" id="UP000252355"/>
    </source>
</evidence>
<dbReference type="InterPro" id="IPR027417">
    <property type="entry name" value="P-loop_NTPase"/>
</dbReference>
<gene>
    <name evidence="4" type="ORF">OZSIB_1063</name>
</gene>
<sequence>MIASGSHSSGHPLAATPRRDAEPRDPLAIAGHLRRIFAGLERDLVGCEDLLIQTMYALLTRENLLLISRPGTAKTLFAKLVFSRIGGARVFELQMSKGTLAEEVVGPVIIEEMKHGNIVHNVAGSLVEADLAFIDEFFDANDLVLRSMLGIFNERWFRKGRQQVPAALHTGIAAANYLRATDITAAVLDRFLFRAWVDPRFDPYSLQAIDQAFARHGGRAEVSIPGEQQIPLADLAFLADIVHGRSNRMTIQVPHHVLFLKNLAINRYVAKANQLAAAQEGPEVYVSPRTYAKARLLLRASALLHGRTTVDRSDLHDLRYMVPLVDTAGTQGKLFDTAVEEIMHGLSAEELAQVDELVEAAELAERLAERARGGRELEVTSFLQRLMLMFHLTTLGEIYFEHVHRLLEGIHPRHKEVADLKHGLVKRLQSHQRRINHPGQELLP</sequence>
<evidence type="ECO:0000259" key="2">
    <source>
        <dbReference type="Pfam" id="PF17868"/>
    </source>
</evidence>
<dbReference type="InterPro" id="IPR041538">
    <property type="entry name" value="RavA-like_AAA_lid"/>
</dbReference>
<dbReference type="Pfam" id="PF17868">
    <property type="entry name" value="AAA_lid_8"/>
    <property type="match status" value="1"/>
</dbReference>
<protein>
    <submittedName>
        <fullName evidence="4">Putative 2-component regulator</fullName>
    </submittedName>
</protein>
<reference evidence="4 5" key="1">
    <citation type="submission" date="2018-05" db="EMBL/GenBank/DDBJ databases">
        <title>A metagenomic window into the 2 km-deep terrestrial subsurface aquifer revealed taxonomically and functionally diverse microbial community comprising novel uncultured bacterial lineages.</title>
        <authorList>
            <person name="Kadnikov V.V."/>
            <person name="Mardanov A.V."/>
            <person name="Beletsky A.V."/>
            <person name="Banks D."/>
            <person name="Pimenov N.V."/>
            <person name="Frank Y.A."/>
            <person name="Karnachuk O.V."/>
            <person name="Ravin N.V."/>
        </authorList>
    </citation>
    <scope>NUCLEOTIDE SEQUENCE [LARGE SCALE GENOMIC DNA]</scope>
    <source>
        <strain evidence="4">BY5</strain>
    </source>
</reference>
<dbReference type="PANTHER" id="PTHR32204">
    <property type="entry name" value="ATPASE RAVA"/>
    <property type="match status" value="1"/>
</dbReference>
<evidence type="ECO:0000313" key="4">
    <source>
        <dbReference type="EMBL" id="RCK74447.1"/>
    </source>
</evidence>
<accession>A0A367Z9E7</accession>
<proteinExistence type="predicted"/>
<dbReference type="InterPro" id="IPR050513">
    <property type="entry name" value="RavA_ATPases"/>
</dbReference>
<comment type="caution">
    <text evidence="4">The sequence shown here is derived from an EMBL/GenBank/DDBJ whole genome shotgun (WGS) entry which is preliminary data.</text>
</comment>
<dbReference type="SUPFAM" id="SSF52540">
    <property type="entry name" value="P-loop containing nucleoside triphosphate hydrolases"/>
    <property type="match status" value="1"/>
</dbReference>
<dbReference type="AlphaFoldDB" id="A0A367Z9E7"/>